<dbReference type="Pfam" id="PF01073">
    <property type="entry name" value="3Beta_HSD"/>
    <property type="match status" value="1"/>
</dbReference>
<dbReference type="InterPro" id="IPR036291">
    <property type="entry name" value="NAD(P)-bd_dom_sf"/>
</dbReference>
<evidence type="ECO:0000313" key="7">
    <source>
        <dbReference type="Proteomes" id="UP000799049"/>
    </source>
</evidence>
<feature type="domain" description="3-beta hydroxysteroid dehydrogenase/isomerase" evidence="5">
    <location>
        <begin position="28"/>
        <end position="278"/>
    </location>
</feature>
<reference evidence="6" key="1">
    <citation type="submission" date="2019-09" db="EMBL/GenBank/DDBJ databases">
        <title>The Mitochondrial Proteome of the Jakobid, Andalucia godoyi, a Protist With the Most Gene-Rich and Bacteria-Like Mitochondrial Genome.</title>
        <authorList>
            <person name="Gray M.W."/>
            <person name="Burger G."/>
            <person name="Derelle R."/>
            <person name="Klimes V."/>
            <person name="Leger M."/>
            <person name="Sarrasin M."/>
            <person name="Vlcek C."/>
            <person name="Roger A.J."/>
            <person name="Elias M."/>
            <person name="Lang B.F."/>
        </authorList>
    </citation>
    <scope>NUCLEOTIDE SEQUENCE</scope>
    <source>
        <strain evidence="6">And28</strain>
    </source>
</reference>
<evidence type="ECO:0000259" key="5">
    <source>
        <dbReference type="Pfam" id="PF01073"/>
    </source>
</evidence>
<evidence type="ECO:0000256" key="1">
    <source>
        <dbReference type="ARBA" id="ARBA00009219"/>
    </source>
</evidence>
<evidence type="ECO:0000256" key="4">
    <source>
        <dbReference type="SAM" id="MobiDB-lite"/>
    </source>
</evidence>
<name>A0A8K0F0I1_ANDGO</name>
<keyword evidence="2 3" id="KW-0560">Oxidoreductase</keyword>
<gene>
    <name evidence="6" type="ORF">ANDGO_00830</name>
</gene>
<dbReference type="InterPro" id="IPR050177">
    <property type="entry name" value="Lipid_A_modif_metabolic_enz"/>
</dbReference>
<dbReference type="EMBL" id="VRVR01000049">
    <property type="protein sequence ID" value="KAF0852271.1"/>
    <property type="molecule type" value="Genomic_DNA"/>
</dbReference>
<feature type="compositionally biased region" description="Polar residues" evidence="4">
    <location>
        <begin position="1"/>
        <end position="21"/>
    </location>
</feature>
<dbReference type="GO" id="GO:0006694">
    <property type="term" value="P:steroid biosynthetic process"/>
    <property type="evidence" value="ECO:0007669"/>
    <property type="project" value="InterPro"/>
</dbReference>
<evidence type="ECO:0000256" key="2">
    <source>
        <dbReference type="ARBA" id="ARBA00023002"/>
    </source>
</evidence>
<feature type="region of interest" description="Disordered" evidence="4">
    <location>
        <begin position="1"/>
        <end position="24"/>
    </location>
</feature>
<dbReference type="Proteomes" id="UP000799049">
    <property type="component" value="Unassembled WGS sequence"/>
</dbReference>
<dbReference type="InterPro" id="IPR002225">
    <property type="entry name" value="3Beta_OHSteriod_DH/Estase"/>
</dbReference>
<evidence type="ECO:0000313" key="6">
    <source>
        <dbReference type="EMBL" id="KAF0852271.1"/>
    </source>
</evidence>
<dbReference type="PANTHER" id="PTHR43245">
    <property type="entry name" value="BIFUNCTIONAL POLYMYXIN RESISTANCE PROTEIN ARNA"/>
    <property type="match status" value="1"/>
</dbReference>
<dbReference type="PANTHER" id="PTHR43245:SF51">
    <property type="entry name" value="SHORT CHAIN DEHYDROGENASE_REDUCTASE FAMILY 42E, MEMBER 2"/>
    <property type="match status" value="1"/>
</dbReference>
<dbReference type="SUPFAM" id="SSF51735">
    <property type="entry name" value="NAD(P)-binding Rossmann-fold domains"/>
    <property type="match status" value="1"/>
</dbReference>
<protein>
    <submittedName>
        <fullName evidence="6">Mitochondrial sterol-4-alpha-carboxylate 3-dehydrogenase (Decarboxylating)</fullName>
    </submittedName>
</protein>
<dbReference type="OrthoDB" id="10262413at2759"/>
<comment type="similarity">
    <text evidence="1 3">Belongs to the 3-beta-HSD family.</text>
</comment>
<proteinExistence type="inferred from homology"/>
<dbReference type="AlphaFoldDB" id="A0A8K0F0I1"/>
<sequence>MSSERSSTPVPRRSQTPSMSSRAGKACLVTGGGGFLGRHIAEALVAAGHSVRIFDRVQTFTDSRIDFATGDLTKKSDVIHACEGMDVVFHVASLTDTWGPYAPFYNVNVIGTQNIIEACIKNGIKQLVYTSSPSVVFGGEDIENGDESLAYPATHLNAYCSTKAEAEKLVRAANGKDGLLTVSLRPHAMFGPRDNHFFPQLFEKAKKGQVKYMVGSAQNIVDFTYVGNVVQAHLLAMDKLVEGSPVCGQAYFITNGEPIKFWDFMNKVLAKMGFTPPTKNIPFSVAYGLAWTFEWTHWFVGKIFNFRPPLNRYMVANMCTHHYFSIEKAKTELGYNPETSLEEAVDLTVAYYKSLELNQK</sequence>
<comment type="caution">
    <text evidence="6">The sequence shown here is derived from an EMBL/GenBank/DDBJ whole genome shotgun (WGS) entry which is preliminary data.</text>
</comment>
<dbReference type="Gene3D" id="3.40.50.720">
    <property type="entry name" value="NAD(P)-binding Rossmann-like Domain"/>
    <property type="match status" value="1"/>
</dbReference>
<keyword evidence="7" id="KW-1185">Reference proteome</keyword>
<accession>A0A8K0F0I1</accession>
<evidence type="ECO:0000256" key="3">
    <source>
        <dbReference type="RuleBase" id="RU004475"/>
    </source>
</evidence>
<organism evidence="6 7">
    <name type="scientific">Andalucia godoyi</name>
    <name type="common">Flagellate</name>
    <dbReference type="NCBI Taxonomy" id="505711"/>
    <lineage>
        <taxon>Eukaryota</taxon>
        <taxon>Discoba</taxon>
        <taxon>Jakobida</taxon>
        <taxon>Andalucina</taxon>
        <taxon>Andaluciidae</taxon>
        <taxon>Andalucia</taxon>
    </lineage>
</organism>
<dbReference type="GO" id="GO:0016616">
    <property type="term" value="F:oxidoreductase activity, acting on the CH-OH group of donors, NAD or NADP as acceptor"/>
    <property type="evidence" value="ECO:0007669"/>
    <property type="project" value="InterPro"/>
</dbReference>